<dbReference type="InterPro" id="IPR054413">
    <property type="entry name" value="LSO1/2"/>
</dbReference>
<gene>
    <name evidence="6" type="ORF">KFE25_004814</name>
</gene>
<dbReference type="GO" id="GO:0003713">
    <property type="term" value="F:transcription coactivator activity"/>
    <property type="evidence" value="ECO:0007669"/>
    <property type="project" value="TreeGrafter"/>
</dbReference>
<dbReference type="AlphaFoldDB" id="A0A8J5XFV9"/>
<feature type="domain" description="LSO1/LSO2" evidence="5">
    <location>
        <begin position="8"/>
        <end position="68"/>
    </location>
</feature>
<accession>A0A8J5XFV9</accession>
<keyword evidence="7" id="KW-1185">Reference proteome</keyword>
<evidence type="ECO:0000256" key="2">
    <source>
        <dbReference type="ARBA" id="ARBA00023054"/>
    </source>
</evidence>
<dbReference type="PANTHER" id="PTHR21680:SF0">
    <property type="entry name" value="COILED-COIL DOMAIN-CONTAINING PROTEIN 124"/>
    <property type="match status" value="1"/>
</dbReference>
<dbReference type="Pfam" id="PF06244">
    <property type="entry name" value="Ccdc124"/>
    <property type="match status" value="1"/>
</dbReference>
<feature type="domain" description="Coiled-coil" evidence="4">
    <location>
        <begin position="130"/>
        <end position="203"/>
    </location>
</feature>
<dbReference type="InterPro" id="IPR054414">
    <property type="entry name" value="Ccdc124/Oxs1_C"/>
</dbReference>
<feature type="compositionally biased region" description="Basic and acidic residues" evidence="3">
    <location>
        <begin position="35"/>
        <end position="61"/>
    </location>
</feature>
<comment type="caution">
    <text evidence="6">The sequence shown here is derived from an EMBL/GenBank/DDBJ whole genome shotgun (WGS) entry which is preliminary data.</text>
</comment>
<feature type="region of interest" description="Disordered" evidence="3">
    <location>
        <begin position="25"/>
        <end position="83"/>
    </location>
</feature>
<sequence length="205" mass="22100">MTKSENVSKKALAEEQKALAEARAAAAAEAASWEDGAKKPNAKKLEEEAKKAAKAQKKAEADEALDAEMAEASKPGKQTGNKVNKYASLSSKLTQAEVAANLEADKAAAAKQKDGDGDYMGKLEENTNSLDAINASSLDDALAALDAANDTKVDKVKLRAAWEAFETAELPRVKEEKPGLKLQQYKEMVWKAWQKSPQNPLRQRG</sequence>
<evidence type="ECO:0000313" key="6">
    <source>
        <dbReference type="EMBL" id="KAG8463303.1"/>
    </source>
</evidence>
<dbReference type="OrthoDB" id="76412at2759"/>
<protein>
    <submittedName>
        <fullName evidence="6">Uncharacterized protein</fullName>
    </submittedName>
</protein>
<dbReference type="Proteomes" id="UP000751190">
    <property type="component" value="Unassembled WGS sequence"/>
</dbReference>
<dbReference type="InterPro" id="IPR010422">
    <property type="entry name" value="Ccdc124/Oxs1"/>
</dbReference>
<evidence type="ECO:0000256" key="1">
    <source>
        <dbReference type="ARBA" id="ARBA00008296"/>
    </source>
</evidence>
<comment type="similarity">
    <text evidence="1">Belongs to the CCDC124 family.</text>
</comment>
<evidence type="ECO:0000259" key="4">
    <source>
        <dbReference type="Pfam" id="PF06244"/>
    </source>
</evidence>
<dbReference type="GO" id="GO:0005634">
    <property type="term" value="C:nucleus"/>
    <property type="evidence" value="ECO:0007669"/>
    <property type="project" value="TreeGrafter"/>
</dbReference>
<dbReference type="EMBL" id="JAGTXO010000016">
    <property type="protein sequence ID" value="KAG8463303.1"/>
    <property type="molecule type" value="Genomic_DNA"/>
</dbReference>
<dbReference type="PANTHER" id="PTHR21680">
    <property type="entry name" value="COILED-COIL DOMAIN-CONTAINING PROTEIN 124"/>
    <property type="match status" value="1"/>
</dbReference>
<evidence type="ECO:0000259" key="5">
    <source>
        <dbReference type="Pfam" id="PF22048"/>
    </source>
</evidence>
<keyword evidence="2" id="KW-0175">Coiled coil</keyword>
<proteinExistence type="inferred from homology"/>
<dbReference type="GO" id="GO:0006366">
    <property type="term" value="P:transcription by RNA polymerase II"/>
    <property type="evidence" value="ECO:0007669"/>
    <property type="project" value="TreeGrafter"/>
</dbReference>
<evidence type="ECO:0000313" key="7">
    <source>
        <dbReference type="Proteomes" id="UP000751190"/>
    </source>
</evidence>
<organism evidence="6 7">
    <name type="scientific">Diacronema lutheri</name>
    <name type="common">Unicellular marine alga</name>
    <name type="synonym">Monochrysis lutheri</name>
    <dbReference type="NCBI Taxonomy" id="2081491"/>
    <lineage>
        <taxon>Eukaryota</taxon>
        <taxon>Haptista</taxon>
        <taxon>Haptophyta</taxon>
        <taxon>Pavlovophyceae</taxon>
        <taxon>Pavlovales</taxon>
        <taxon>Pavlovaceae</taxon>
        <taxon>Diacronema</taxon>
    </lineage>
</organism>
<dbReference type="OMA" id="PKANYTK"/>
<evidence type="ECO:0000256" key="3">
    <source>
        <dbReference type="SAM" id="MobiDB-lite"/>
    </source>
</evidence>
<name>A0A8J5XFV9_DIALT</name>
<dbReference type="Pfam" id="PF22048">
    <property type="entry name" value="LSO1_2-like"/>
    <property type="match status" value="1"/>
</dbReference>
<reference evidence="6" key="1">
    <citation type="submission" date="2021-05" db="EMBL/GenBank/DDBJ databases">
        <title>The genome of the haptophyte Pavlova lutheri (Diacronema luteri, Pavlovales) - a model for lipid biosynthesis in eukaryotic algae.</title>
        <authorList>
            <person name="Hulatt C.J."/>
            <person name="Posewitz M.C."/>
        </authorList>
    </citation>
    <scope>NUCLEOTIDE SEQUENCE</scope>
    <source>
        <strain evidence="6">NIVA-4/92</strain>
    </source>
</reference>